<accession>A0A5A7MVX6</accession>
<evidence type="ECO:0000256" key="1">
    <source>
        <dbReference type="SAM" id="MobiDB-lite"/>
    </source>
</evidence>
<gene>
    <name evidence="2" type="ORF">JCM17844_26860</name>
</gene>
<name>A0A5A7MVX6_9PROT</name>
<evidence type="ECO:0000313" key="3">
    <source>
        <dbReference type="Proteomes" id="UP000322084"/>
    </source>
</evidence>
<sequence>MFRLKRGDIICIARAPKSLFDEAVLKIAFLLRDDPILKQAIDDGTEDRLLRDFYVLSSASDYDRFLEMAQAAQRADNAPQPTQNRHFSSFALAPPLGDDSKTAVPNSRMLTPLPEGGIITPQKKPAPPLKSLDASAFSQLERALRVTDVGRFVQHSPVRMPRKNGMGPVLMRLYRVDRAQLAKALVPDHDLVSASWFSSRLSDLLARRLFACDLNLEGRDLQAVILSASIGSLKAGGVAHILNTVPALRRFRACRLVFAIDAADAFADPFQYLQVHRALHDHNLGCALTGYDPLIYAMRDPQLFPSDFDSIDWRLLRLWEESYPEKMDAIAHAINASDPAQLILDHCDGPDALNLGTGLGFRLFCGPALTS</sequence>
<reference evidence="2 3" key="1">
    <citation type="submission" date="2019-09" db="EMBL/GenBank/DDBJ databases">
        <title>NBRP : Genome information of microbial organism related human and environment.</title>
        <authorList>
            <person name="Hattori M."/>
            <person name="Oshima K."/>
            <person name="Inaba H."/>
            <person name="Suda W."/>
            <person name="Sakamoto M."/>
            <person name="Iino T."/>
            <person name="Kitahara M."/>
            <person name="Oshida Y."/>
            <person name="Iida T."/>
            <person name="Kudo T."/>
            <person name="Itoh T."/>
            <person name="Ohkuma M."/>
        </authorList>
    </citation>
    <scope>NUCLEOTIDE SEQUENCE [LARGE SCALE GENOMIC DNA]</scope>
    <source>
        <strain evidence="2 3">Hi-2</strain>
    </source>
</reference>
<organism evidence="2 3">
    <name type="scientific">Iodidimonas gelatinilytica</name>
    <dbReference type="NCBI Taxonomy" id="1236966"/>
    <lineage>
        <taxon>Bacteria</taxon>
        <taxon>Pseudomonadati</taxon>
        <taxon>Pseudomonadota</taxon>
        <taxon>Alphaproteobacteria</taxon>
        <taxon>Iodidimonadales</taxon>
        <taxon>Iodidimonadaceae</taxon>
        <taxon>Iodidimonas</taxon>
    </lineage>
</organism>
<feature type="region of interest" description="Disordered" evidence="1">
    <location>
        <begin position="72"/>
        <end position="103"/>
    </location>
</feature>
<evidence type="ECO:0008006" key="4">
    <source>
        <dbReference type="Google" id="ProtNLM"/>
    </source>
</evidence>
<dbReference type="Proteomes" id="UP000322084">
    <property type="component" value="Unassembled WGS sequence"/>
</dbReference>
<comment type="caution">
    <text evidence="2">The sequence shown here is derived from an EMBL/GenBank/DDBJ whole genome shotgun (WGS) entry which is preliminary data.</text>
</comment>
<proteinExistence type="predicted"/>
<dbReference type="RefSeq" id="WP_150001224.1">
    <property type="nucleotide sequence ID" value="NZ_BKCL01000012.1"/>
</dbReference>
<evidence type="ECO:0000313" key="2">
    <source>
        <dbReference type="EMBL" id="GEQ99049.1"/>
    </source>
</evidence>
<protein>
    <recommendedName>
        <fullName evidence="4">EAL domain-containing protein</fullName>
    </recommendedName>
</protein>
<dbReference type="EMBL" id="BKCL01000012">
    <property type="protein sequence ID" value="GEQ99049.1"/>
    <property type="molecule type" value="Genomic_DNA"/>
</dbReference>
<dbReference type="AlphaFoldDB" id="A0A5A7MVX6"/>